<name>A0A182IT58_ANOAO</name>
<dbReference type="FunFam" id="3.30.160.60:FF:000043">
    <property type="entry name" value="Scratch family zinc finger 2"/>
    <property type="match status" value="1"/>
</dbReference>
<dbReference type="PANTHER" id="PTHR23235">
    <property type="entry name" value="KRUEPPEL-LIKE TRANSCRIPTION FACTOR"/>
    <property type="match status" value="1"/>
</dbReference>
<dbReference type="InterPro" id="IPR036236">
    <property type="entry name" value="Znf_C2H2_sf"/>
</dbReference>
<dbReference type="PROSITE" id="PS50157">
    <property type="entry name" value="ZINC_FINGER_C2H2_2"/>
    <property type="match status" value="4"/>
</dbReference>
<dbReference type="GO" id="GO:0005634">
    <property type="term" value="C:nucleus"/>
    <property type="evidence" value="ECO:0007669"/>
    <property type="project" value="UniProtKB-SubCell"/>
</dbReference>
<dbReference type="GO" id="GO:0000981">
    <property type="term" value="F:DNA-binding transcription factor activity, RNA polymerase II-specific"/>
    <property type="evidence" value="ECO:0007669"/>
    <property type="project" value="TreeGrafter"/>
</dbReference>
<evidence type="ECO:0000256" key="6">
    <source>
        <dbReference type="ARBA" id="ARBA00023015"/>
    </source>
</evidence>
<dbReference type="SUPFAM" id="SSF57667">
    <property type="entry name" value="beta-beta-alpha zinc fingers"/>
    <property type="match status" value="3"/>
</dbReference>
<dbReference type="FunFam" id="3.30.160.60:FF:001289">
    <property type="entry name" value="Zinc finger protein 574"/>
    <property type="match status" value="1"/>
</dbReference>
<evidence type="ECO:0000256" key="2">
    <source>
        <dbReference type="ARBA" id="ARBA00022723"/>
    </source>
</evidence>
<dbReference type="Gene3D" id="3.30.160.60">
    <property type="entry name" value="Classic Zinc Finger"/>
    <property type="match status" value="4"/>
</dbReference>
<sequence length="673" mass="72256">LAGECLQFSRRVAFPVRQLNGAVCGQSPACDRLLTMVQELPSDIPEELYNLTQLAYVSYEAPKLSTDTRGRAAHEKDYLRQLTHEPRAYGSTKHHTVPYYDPSAGMINLSPAEYYAPAAPYHHPGRLTHTDDGRIVLDAATMAVATKKKWTKKWEIIQGPPTVPQPAPNPTGRVEVVHVDWQGVRTPTAPGSLSPFADGSHDSERTSLILYAPTIRSFDTAHPEPAPDKGVQLFTIIERQERPDAVSDFGAGPTATSPVREPVAGRFGVGGGGVSASEESQDSAVVECYYSHKVFDRKKARKIRTESCTSSTSVGGGALLGTDASSQDRVIVVADGGTVVCSELDRSRDATNDSGHVEADPASGTGGNSSDENGPGPGFDVHVCPECNKRYSTSSNLARHRQTHRSLEDKKARKCPFCSKVYVSMPAYSMHVRTHNQGCECPTCGKCFSRPWLLQGHIRTHTGEKPFQCNVCHKAFADKSNLRAHVQTHSNTKPHACSRCGKSFALKSYLYKHEDSSCLKNERPPKAPKPAAPGRTRRKLAKDRPATHTSPPEGSHHPAPTALGSVQPTTHPAPEGSVQQVAAFPQNVRDVVRAKIREVVEDNCKKAAAAAAASTIIAGPVDSPSSAQATTVPDNRISVIRIAGSATAGTVQSAPAGGHPSSADYPENYAVIA</sequence>
<evidence type="ECO:0000259" key="13">
    <source>
        <dbReference type="PROSITE" id="PS50157"/>
    </source>
</evidence>
<keyword evidence="5" id="KW-0862">Zinc</keyword>
<feature type="domain" description="C2H2-type" evidence="13">
    <location>
        <begin position="495"/>
        <end position="524"/>
    </location>
</feature>
<dbReference type="SMART" id="SM00355">
    <property type="entry name" value="ZnF_C2H2"/>
    <property type="match status" value="5"/>
</dbReference>
<dbReference type="Pfam" id="PF00096">
    <property type="entry name" value="zf-C2H2"/>
    <property type="match status" value="3"/>
</dbReference>
<accession>A0A182IT58</accession>
<organism evidence="14">
    <name type="scientific">Anopheles atroparvus</name>
    <name type="common">European mosquito</name>
    <dbReference type="NCBI Taxonomy" id="41427"/>
    <lineage>
        <taxon>Eukaryota</taxon>
        <taxon>Metazoa</taxon>
        <taxon>Ecdysozoa</taxon>
        <taxon>Arthropoda</taxon>
        <taxon>Hexapoda</taxon>
        <taxon>Insecta</taxon>
        <taxon>Pterygota</taxon>
        <taxon>Neoptera</taxon>
        <taxon>Endopterygota</taxon>
        <taxon>Diptera</taxon>
        <taxon>Nematocera</taxon>
        <taxon>Culicoidea</taxon>
        <taxon>Culicidae</taxon>
        <taxon>Anophelinae</taxon>
        <taxon>Anopheles</taxon>
    </lineage>
</organism>
<evidence type="ECO:0000256" key="4">
    <source>
        <dbReference type="ARBA" id="ARBA00022771"/>
    </source>
</evidence>
<feature type="domain" description="C2H2-type" evidence="13">
    <location>
        <begin position="467"/>
        <end position="494"/>
    </location>
</feature>
<evidence type="ECO:0000256" key="11">
    <source>
        <dbReference type="ARBA" id="ARBA00073761"/>
    </source>
</evidence>
<proteinExistence type="inferred from homology"/>
<feature type="domain" description="C2H2-type" evidence="13">
    <location>
        <begin position="439"/>
        <end position="466"/>
    </location>
</feature>
<evidence type="ECO:0000256" key="12">
    <source>
        <dbReference type="SAM" id="MobiDB-lite"/>
    </source>
</evidence>
<evidence type="ECO:0000256" key="9">
    <source>
        <dbReference type="ARBA" id="ARBA00023242"/>
    </source>
</evidence>
<comment type="subcellular location">
    <subcellularLocation>
        <location evidence="1">Nucleus</location>
    </subcellularLocation>
</comment>
<evidence type="ECO:0000256" key="7">
    <source>
        <dbReference type="ARBA" id="ARBA00023125"/>
    </source>
</evidence>
<feature type="domain" description="C2H2-type" evidence="13">
    <location>
        <begin position="382"/>
        <end position="409"/>
    </location>
</feature>
<dbReference type="GO" id="GO:0000978">
    <property type="term" value="F:RNA polymerase II cis-regulatory region sequence-specific DNA binding"/>
    <property type="evidence" value="ECO:0007669"/>
    <property type="project" value="TreeGrafter"/>
</dbReference>
<keyword evidence="2" id="KW-0479">Metal-binding</keyword>
<dbReference type="GO" id="GO:0008270">
    <property type="term" value="F:zinc ion binding"/>
    <property type="evidence" value="ECO:0007669"/>
    <property type="project" value="UniProtKB-KW"/>
</dbReference>
<dbReference type="PANTHER" id="PTHR23235:SF176">
    <property type="entry name" value="C2H2-TYPE DOMAIN-CONTAINING PROTEIN"/>
    <property type="match status" value="1"/>
</dbReference>
<keyword evidence="6" id="KW-0805">Transcription regulation</keyword>
<evidence type="ECO:0000256" key="1">
    <source>
        <dbReference type="ARBA" id="ARBA00004123"/>
    </source>
</evidence>
<dbReference type="EnsemblMetazoa" id="AATE004981-RA">
    <property type="protein sequence ID" value="AATE004981-PA.1"/>
    <property type="gene ID" value="AATE004981"/>
</dbReference>
<reference evidence="14" key="1">
    <citation type="submission" date="2022-08" db="UniProtKB">
        <authorList>
            <consortium name="EnsemblMetazoa"/>
        </authorList>
    </citation>
    <scope>IDENTIFICATION</scope>
    <source>
        <strain evidence="14">EBRO</strain>
    </source>
</reference>
<dbReference type="AlphaFoldDB" id="A0A182IT58"/>
<feature type="region of interest" description="Disordered" evidence="12">
    <location>
        <begin position="245"/>
        <end position="264"/>
    </location>
</feature>
<comment type="similarity">
    <text evidence="10">Belongs to the snail C2H2-type zinc-finger protein family.</text>
</comment>
<feature type="compositionally biased region" description="Basic and acidic residues" evidence="12">
    <location>
        <begin position="344"/>
        <end position="359"/>
    </location>
</feature>
<evidence type="ECO:0000256" key="8">
    <source>
        <dbReference type="ARBA" id="ARBA00023163"/>
    </source>
</evidence>
<dbReference type="InterPro" id="IPR013087">
    <property type="entry name" value="Znf_C2H2_type"/>
</dbReference>
<feature type="region of interest" description="Disordered" evidence="12">
    <location>
        <begin position="517"/>
        <end position="575"/>
    </location>
</feature>
<evidence type="ECO:0000256" key="5">
    <source>
        <dbReference type="ARBA" id="ARBA00022833"/>
    </source>
</evidence>
<evidence type="ECO:0000256" key="10">
    <source>
        <dbReference type="ARBA" id="ARBA00037948"/>
    </source>
</evidence>
<keyword evidence="3" id="KW-0677">Repeat</keyword>
<evidence type="ECO:0000256" key="3">
    <source>
        <dbReference type="ARBA" id="ARBA00022737"/>
    </source>
</evidence>
<keyword evidence="4" id="KW-0863">Zinc-finger</keyword>
<dbReference type="VEuPathDB" id="VectorBase:AATE004981"/>
<keyword evidence="8" id="KW-0804">Transcription</keyword>
<keyword evidence="9" id="KW-0539">Nucleus</keyword>
<dbReference type="FunFam" id="3.30.160.60:FF:000322">
    <property type="entry name" value="GDNF-inducible zinc finger protein 1"/>
    <property type="match status" value="1"/>
</dbReference>
<feature type="region of interest" description="Disordered" evidence="12">
    <location>
        <begin position="344"/>
        <end position="375"/>
    </location>
</feature>
<dbReference type="STRING" id="41427.A0A182IT58"/>
<protein>
    <recommendedName>
        <fullName evidence="11">Escargot/snail protein homolog</fullName>
    </recommendedName>
</protein>
<dbReference type="PROSITE" id="PS00028">
    <property type="entry name" value="ZINC_FINGER_C2H2_1"/>
    <property type="match status" value="3"/>
</dbReference>
<feature type="region of interest" description="Disordered" evidence="12">
    <location>
        <begin position="301"/>
        <end position="321"/>
    </location>
</feature>
<evidence type="ECO:0000313" key="14">
    <source>
        <dbReference type="EnsemblMetazoa" id="AATE004981-PA.1"/>
    </source>
</evidence>
<keyword evidence="7" id="KW-0238">DNA-binding</keyword>
<dbReference type="FunFam" id="3.30.160.60:FF:000100">
    <property type="entry name" value="Zinc finger 45-like"/>
    <property type="match status" value="1"/>
</dbReference>